<evidence type="ECO:0000313" key="2">
    <source>
        <dbReference type="Proteomes" id="UP001454036"/>
    </source>
</evidence>
<evidence type="ECO:0000313" key="1">
    <source>
        <dbReference type="EMBL" id="GAA0174599.1"/>
    </source>
</evidence>
<name>A0AAV3RDV3_LITER</name>
<sequence>MPLTTMFQVKLITGFVKFWEYLMGYGTGQFPCKKQGNMFTAHLFRYLKCCLALSKYALQRLASFLLVSFSSGIEPEKNDLC</sequence>
<gene>
    <name evidence="1" type="ORF">LIER_27961</name>
</gene>
<keyword evidence="2" id="KW-1185">Reference proteome</keyword>
<accession>A0AAV3RDV3</accession>
<comment type="caution">
    <text evidence="1">The sequence shown here is derived from an EMBL/GenBank/DDBJ whole genome shotgun (WGS) entry which is preliminary data.</text>
</comment>
<organism evidence="1 2">
    <name type="scientific">Lithospermum erythrorhizon</name>
    <name type="common">Purple gromwell</name>
    <name type="synonym">Lithospermum officinale var. erythrorhizon</name>
    <dbReference type="NCBI Taxonomy" id="34254"/>
    <lineage>
        <taxon>Eukaryota</taxon>
        <taxon>Viridiplantae</taxon>
        <taxon>Streptophyta</taxon>
        <taxon>Embryophyta</taxon>
        <taxon>Tracheophyta</taxon>
        <taxon>Spermatophyta</taxon>
        <taxon>Magnoliopsida</taxon>
        <taxon>eudicotyledons</taxon>
        <taxon>Gunneridae</taxon>
        <taxon>Pentapetalae</taxon>
        <taxon>asterids</taxon>
        <taxon>lamiids</taxon>
        <taxon>Boraginales</taxon>
        <taxon>Boraginaceae</taxon>
        <taxon>Boraginoideae</taxon>
        <taxon>Lithospermeae</taxon>
        <taxon>Lithospermum</taxon>
    </lineage>
</organism>
<dbReference type="Proteomes" id="UP001454036">
    <property type="component" value="Unassembled WGS sequence"/>
</dbReference>
<dbReference type="EMBL" id="BAABME010009143">
    <property type="protein sequence ID" value="GAA0174599.1"/>
    <property type="molecule type" value="Genomic_DNA"/>
</dbReference>
<dbReference type="AlphaFoldDB" id="A0AAV3RDV3"/>
<protein>
    <submittedName>
        <fullName evidence="1">Uncharacterized protein</fullName>
    </submittedName>
</protein>
<proteinExistence type="predicted"/>
<reference evidence="1 2" key="1">
    <citation type="submission" date="2024-01" db="EMBL/GenBank/DDBJ databases">
        <title>The complete chloroplast genome sequence of Lithospermum erythrorhizon: insights into the phylogenetic relationship among Boraginaceae species and the maternal lineages of purple gromwells.</title>
        <authorList>
            <person name="Okada T."/>
            <person name="Watanabe K."/>
        </authorList>
    </citation>
    <scope>NUCLEOTIDE SEQUENCE [LARGE SCALE GENOMIC DNA]</scope>
</reference>